<reference evidence="2" key="1">
    <citation type="journal article" date="2020" name="Stud. Mycol.">
        <title>101 Dothideomycetes genomes: a test case for predicting lifestyles and emergence of pathogens.</title>
        <authorList>
            <person name="Haridas S."/>
            <person name="Albert R."/>
            <person name="Binder M."/>
            <person name="Bloem J."/>
            <person name="Labutti K."/>
            <person name="Salamov A."/>
            <person name="Andreopoulos B."/>
            <person name="Baker S."/>
            <person name="Barry K."/>
            <person name="Bills G."/>
            <person name="Bluhm B."/>
            <person name="Cannon C."/>
            <person name="Castanera R."/>
            <person name="Culley D."/>
            <person name="Daum C."/>
            <person name="Ezra D."/>
            <person name="Gonzalez J."/>
            <person name="Henrissat B."/>
            <person name="Kuo A."/>
            <person name="Liang C."/>
            <person name="Lipzen A."/>
            <person name="Lutzoni F."/>
            <person name="Magnuson J."/>
            <person name="Mondo S."/>
            <person name="Nolan M."/>
            <person name="Ohm R."/>
            <person name="Pangilinan J."/>
            <person name="Park H.-J."/>
            <person name="Ramirez L."/>
            <person name="Alfaro M."/>
            <person name="Sun H."/>
            <person name="Tritt A."/>
            <person name="Yoshinaga Y."/>
            <person name="Zwiers L.-H."/>
            <person name="Turgeon B."/>
            <person name="Goodwin S."/>
            <person name="Spatafora J."/>
            <person name="Crous P."/>
            <person name="Grigoriev I."/>
        </authorList>
    </citation>
    <scope>NUCLEOTIDE SEQUENCE</scope>
    <source>
        <strain evidence="2">CBS 279.74</strain>
    </source>
</reference>
<protein>
    <submittedName>
        <fullName evidence="2">Uncharacterized protein</fullName>
    </submittedName>
</protein>
<evidence type="ECO:0000313" key="3">
    <source>
        <dbReference type="Proteomes" id="UP000799428"/>
    </source>
</evidence>
<keyword evidence="1" id="KW-0812">Transmembrane</keyword>
<gene>
    <name evidence="2" type="ORF">K504DRAFT_27773</name>
</gene>
<organism evidence="2 3">
    <name type="scientific">Pleomassaria siparia CBS 279.74</name>
    <dbReference type="NCBI Taxonomy" id="1314801"/>
    <lineage>
        <taxon>Eukaryota</taxon>
        <taxon>Fungi</taxon>
        <taxon>Dikarya</taxon>
        <taxon>Ascomycota</taxon>
        <taxon>Pezizomycotina</taxon>
        <taxon>Dothideomycetes</taxon>
        <taxon>Pleosporomycetidae</taxon>
        <taxon>Pleosporales</taxon>
        <taxon>Pleomassariaceae</taxon>
        <taxon>Pleomassaria</taxon>
    </lineage>
</organism>
<feature type="transmembrane region" description="Helical" evidence="1">
    <location>
        <begin position="86"/>
        <end position="106"/>
    </location>
</feature>
<keyword evidence="1" id="KW-0472">Membrane</keyword>
<accession>A0A6G1KRK1</accession>
<sequence length="114" mass="13254">MNMGPSQQATQRTSHYILCMYVPLLGSTTDPAEVTRTRAHLVGKRKVLIEKKRKERNRMKEKIPLVKVETSKGPIKRPTLHPPTSMYQIIAIHMYTYFVRFFLYIARASMAYPV</sequence>
<keyword evidence="1" id="KW-1133">Transmembrane helix</keyword>
<dbReference type="Proteomes" id="UP000799428">
    <property type="component" value="Unassembled WGS sequence"/>
</dbReference>
<keyword evidence="3" id="KW-1185">Reference proteome</keyword>
<evidence type="ECO:0000313" key="2">
    <source>
        <dbReference type="EMBL" id="KAF2715484.1"/>
    </source>
</evidence>
<name>A0A6G1KRK1_9PLEO</name>
<evidence type="ECO:0000256" key="1">
    <source>
        <dbReference type="SAM" id="Phobius"/>
    </source>
</evidence>
<proteinExistence type="predicted"/>
<dbReference type="EMBL" id="MU005764">
    <property type="protein sequence ID" value="KAF2715484.1"/>
    <property type="molecule type" value="Genomic_DNA"/>
</dbReference>
<dbReference type="AlphaFoldDB" id="A0A6G1KRK1"/>